<reference evidence="1 2" key="1">
    <citation type="submission" date="2017-12" db="EMBL/GenBank/DDBJ databases">
        <title>Hemimetabolous genomes reveal molecular basis of termite eusociality.</title>
        <authorList>
            <person name="Harrison M.C."/>
            <person name="Jongepier E."/>
            <person name="Robertson H.M."/>
            <person name="Arning N."/>
            <person name="Bitard-Feildel T."/>
            <person name="Chao H."/>
            <person name="Childers C.P."/>
            <person name="Dinh H."/>
            <person name="Doddapaneni H."/>
            <person name="Dugan S."/>
            <person name="Gowin J."/>
            <person name="Greiner C."/>
            <person name="Han Y."/>
            <person name="Hu H."/>
            <person name="Hughes D.S.T."/>
            <person name="Huylmans A.-K."/>
            <person name="Kemena C."/>
            <person name="Kremer L.P.M."/>
            <person name="Lee S.L."/>
            <person name="Lopez-Ezquerra A."/>
            <person name="Mallet L."/>
            <person name="Monroy-Kuhn J.M."/>
            <person name="Moser A."/>
            <person name="Murali S.C."/>
            <person name="Muzny D.M."/>
            <person name="Otani S."/>
            <person name="Piulachs M.-D."/>
            <person name="Poelchau M."/>
            <person name="Qu J."/>
            <person name="Schaub F."/>
            <person name="Wada-Katsumata A."/>
            <person name="Worley K.C."/>
            <person name="Xie Q."/>
            <person name="Ylla G."/>
            <person name="Poulsen M."/>
            <person name="Gibbs R.A."/>
            <person name="Schal C."/>
            <person name="Richards S."/>
            <person name="Belles X."/>
            <person name="Korb J."/>
            <person name="Bornberg-Bauer E."/>
        </authorList>
    </citation>
    <scope>NUCLEOTIDE SEQUENCE [LARGE SCALE GENOMIC DNA]</scope>
    <source>
        <tissue evidence="1">Whole body</tissue>
    </source>
</reference>
<dbReference type="EMBL" id="NEVH01013243">
    <property type="protein sequence ID" value="PNF29479.1"/>
    <property type="molecule type" value="Genomic_DNA"/>
</dbReference>
<dbReference type="Proteomes" id="UP000235965">
    <property type="component" value="Unassembled WGS sequence"/>
</dbReference>
<organism evidence="1 2">
    <name type="scientific">Cryptotermes secundus</name>
    <dbReference type="NCBI Taxonomy" id="105785"/>
    <lineage>
        <taxon>Eukaryota</taxon>
        <taxon>Metazoa</taxon>
        <taxon>Ecdysozoa</taxon>
        <taxon>Arthropoda</taxon>
        <taxon>Hexapoda</taxon>
        <taxon>Insecta</taxon>
        <taxon>Pterygota</taxon>
        <taxon>Neoptera</taxon>
        <taxon>Polyneoptera</taxon>
        <taxon>Dictyoptera</taxon>
        <taxon>Blattodea</taxon>
        <taxon>Blattoidea</taxon>
        <taxon>Termitoidae</taxon>
        <taxon>Kalotermitidae</taxon>
        <taxon>Cryptotermitinae</taxon>
        <taxon>Cryptotermes</taxon>
    </lineage>
</organism>
<gene>
    <name evidence="1" type="ORF">B7P43_G04563</name>
</gene>
<keyword evidence="2" id="KW-1185">Reference proteome</keyword>
<comment type="caution">
    <text evidence="1">The sequence shown here is derived from an EMBL/GenBank/DDBJ whole genome shotgun (WGS) entry which is preliminary data.</text>
</comment>
<protein>
    <submittedName>
        <fullName evidence="1">Uncharacterized protein</fullName>
    </submittedName>
</protein>
<proteinExistence type="predicted"/>
<evidence type="ECO:0000313" key="1">
    <source>
        <dbReference type="EMBL" id="PNF29479.1"/>
    </source>
</evidence>
<dbReference type="AlphaFoldDB" id="A0A2J7QLL9"/>
<name>A0A2J7QLL9_9NEOP</name>
<accession>A0A2J7QLL9</accession>
<sequence length="54" mass="5808">MSVNNPMDCRVSGLRPSSIVQYSLKITISACGKLELFPFSDDGEGGTVESVRKS</sequence>
<evidence type="ECO:0000313" key="2">
    <source>
        <dbReference type="Proteomes" id="UP000235965"/>
    </source>
</evidence>
<dbReference type="InParanoid" id="A0A2J7QLL9"/>